<proteinExistence type="predicted"/>
<feature type="compositionally biased region" description="Basic and acidic residues" evidence="2">
    <location>
        <begin position="415"/>
        <end position="431"/>
    </location>
</feature>
<feature type="region of interest" description="Disordered" evidence="2">
    <location>
        <begin position="401"/>
        <end position="440"/>
    </location>
</feature>
<keyword evidence="1" id="KW-0175">Coiled coil</keyword>
<feature type="compositionally biased region" description="Low complexity" evidence="2">
    <location>
        <begin position="28"/>
        <end position="39"/>
    </location>
</feature>
<feature type="compositionally biased region" description="Polar residues" evidence="2">
    <location>
        <begin position="51"/>
        <end position="60"/>
    </location>
</feature>
<dbReference type="OMA" id="REFADCK"/>
<dbReference type="EMBL" id="CM003379">
    <property type="protein sequence ID" value="KOM51921.1"/>
    <property type="molecule type" value="Genomic_DNA"/>
</dbReference>
<evidence type="ECO:0000313" key="4">
    <source>
        <dbReference type="Proteomes" id="UP000053144"/>
    </source>
</evidence>
<feature type="coiled-coil region" evidence="1">
    <location>
        <begin position="515"/>
        <end position="605"/>
    </location>
</feature>
<gene>
    <name evidence="3" type="ORF">LR48_Vigan09g058000</name>
</gene>
<reference evidence="4" key="1">
    <citation type="journal article" date="2015" name="Proc. Natl. Acad. Sci. U.S.A.">
        <title>Genome sequencing of adzuki bean (Vigna angularis) provides insight into high starch and low fat accumulation and domestication.</title>
        <authorList>
            <person name="Yang K."/>
            <person name="Tian Z."/>
            <person name="Chen C."/>
            <person name="Luo L."/>
            <person name="Zhao B."/>
            <person name="Wang Z."/>
            <person name="Yu L."/>
            <person name="Li Y."/>
            <person name="Sun Y."/>
            <person name="Li W."/>
            <person name="Chen Y."/>
            <person name="Li Y."/>
            <person name="Zhang Y."/>
            <person name="Ai D."/>
            <person name="Zhao J."/>
            <person name="Shang C."/>
            <person name="Ma Y."/>
            <person name="Wu B."/>
            <person name="Wang M."/>
            <person name="Gao L."/>
            <person name="Sun D."/>
            <person name="Zhang P."/>
            <person name="Guo F."/>
            <person name="Wang W."/>
            <person name="Li Y."/>
            <person name="Wang J."/>
            <person name="Varshney R.K."/>
            <person name="Wang J."/>
            <person name="Ling H.Q."/>
            <person name="Wan P."/>
        </authorList>
    </citation>
    <scope>NUCLEOTIDE SEQUENCE</scope>
    <source>
        <strain evidence="4">cv. Jingnong 6</strain>
    </source>
</reference>
<accession>A0A0L9VA11</accession>
<feature type="region of interest" description="Disordered" evidence="2">
    <location>
        <begin position="1"/>
        <end position="64"/>
    </location>
</feature>
<protein>
    <submittedName>
        <fullName evidence="3">Uncharacterized protein</fullName>
    </submittedName>
</protein>
<dbReference type="Proteomes" id="UP000053144">
    <property type="component" value="Chromosome 9"/>
</dbReference>
<evidence type="ECO:0000313" key="3">
    <source>
        <dbReference type="EMBL" id="KOM51921.1"/>
    </source>
</evidence>
<feature type="region of interest" description="Disordered" evidence="2">
    <location>
        <begin position="611"/>
        <end position="651"/>
    </location>
</feature>
<name>A0A0L9VA11_PHAAN</name>
<dbReference type="Gramene" id="KOM51921">
    <property type="protein sequence ID" value="KOM51921"/>
    <property type="gene ID" value="LR48_Vigan09g058000"/>
</dbReference>
<feature type="compositionally biased region" description="Acidic residues" evidence="2">
    <location>
        <begin position="636"/>
        <end position="651"/>
    </location>
</feature>
<dbReference type="AlphaFoldDB" id="A0A0L9VA11"/>
<sequence>MIVVHVESPLELSGRSGEGSTGGEGERGSSPSSVSLSFLEESDRSPGLCSLVNNEDQSPEPNSPMDVDKMIILGILIHLLKGGIPVDDAPLELDNDGTVILGYNWAPHDASLFASEYGTKKALTWRIGRLYIFRDVEDSRLIRAGFQMAVLRELNVAPAQLHMNAWAVVQTFLAMCSAIGITPTISVFFHYFDVRPLPKGGWVSLTSSKDRTLFRPYSDSFKNFKNQFFKIIIDEADRHEFHDATGNPLFPFYWTRNPKKIKAYSVGTMNSVDLEAVRTINALPRRLSVRNLVKCLHHEDCERKAFDIMSAPPPHKSNFMALRKGAGAISLSIRERVTQSALRPPIIKCASSTNRIPTVPPTGSKATLAVNVPEGVVVTTGSEPPHSLLAVFVDPSSEAATTSAQPFVRKRKGHKEGERSASKKGHKEKEGPVFNMSERTNFHMSSTHRTLIEPLSEAELTNAMLEISTRAASMAWYLREFADCKGVGDVRAELLAEKNVTEDLPAAMEQVLMAQDESDKKNDELQAELDDVKEELAEATNQLRDARANYDRLVDECGQLKVVVARQKKMEGGLLQKNRALASNLAKAKEKISELEAEKDVFDGVLVPLESQTTEEMQPELENPPTVEAAEKEIGLDFDDVTDNDDDRLAN</sequence>
<evidence type="ECO:0000256" key="2">
    <source>
        <dbReference type="SAM" id="MobiDB-lite"/>
    </source>
</evidence>
<organism evidence="3 4">
    <name type="scientific">Phaseolus angularis</name>
    <name type="common">Azuki bean</name>
    <name type="synonym">Vigna angularis</name>
    <dbReference type="NCBI Taxonomy" id="3914"/>
    <lineage>
        <taxon>Eukaryota</taxon>
        <taxon>Viridiplantae</taxon>
        <taxon>Streptophyta</taxon>
        <taxon>Embryophyta</taxon>
        <taxon>Tracheophyta</taxon>
        <taxon>Spermatophyta</taxon>
        <taxon>Magnoliopsida</taxon>
        <taxon>eudicotyledons</taxon>
        <taxon>Gunneridae</taxon>
        <taxon>Pentapetalae</taxon>
        <taxon>rosids</taxon>
        <taxon>fabids</taxon>
        <taxon>Fabales</taxon>
        <taxon>Fabaceae</taxon>
        <taxon>Papilionoideae</taxon>
        <taxon>50 kb inversion clade</taxon>
        <taxon>NPAAA clade</taxon>
        <taxon>indigoferoid/millettioid clade</taxon>
        <taxon>Phaseoleae</taxon>
        <taxon>Vigna</taxon>
    </lineage>
</organism>
<evidence type="ECO:0000256" key="1">
    <source>
        <dbReference type="SAM" id="Coils"/>
    </source>
</evidence>